<evidence type="ECO:0000256" key="4">
    <source>
        <dbReference type="ARBA" id="ARBA00022475"/>
    </source>
</evidence>
<keyword evidence="4" id="KW-1003">Cell membrane</keyword>
<evidence type="ECO:0000256" key="12">
    <source>
        <dbReference type="ARBA" id="ARBA00023288"/>
    </source>
</evidence>
<dbReference type="Gene3D" id="3.40.50.1820">
    <property type="entry name" value="alpha/beta hydrolase"/>
    <property type="match status" value="1"/>
</dbReference>
<dbReference type="GO" id="GO:0098552">
    <property type="term" value="C:side of membrane"/>
    <property type="evidence" value="ECO:0007669"/>
    <property type="project" value="UniProtKB-KW"/>
</dbReference>
<evidence type="ECO:0000256" key="9">
    <source>
        <dbReference type="ARBA" id="ARBA00022801"/>
    </source>
</evidence>
<keyword evidence="11" id="KW-0325">Glycoprotein</keyword>
<name>A0A6A6PBG3_9PEZI</name>
<dbReference type="InterPro" id="IPR029058">
    <property type="entry name" value="AB_hydrolase_fold"/>
</dbReference>
<comment type="catalytic activity">
    <reaction evidence="1">
        <text>Preferential release of a C-terminal arginine or lysine residue.</text>
        <dbReference type="EC" id="3.4.16.6"/>
    </reaction>
</comment>
<gene>
    <name evidence="15" type="ORF">BDY21DRAFT_412804</name>
</gene>
<dbReference type="PANTHER" id="PTHR11802:SF189">
    <property type="entry name" value="CARBOXYPEPTIDASE"/>
    <property type="match status" value="1"/>
</dbReference>
<keyword evidence="9 14" id="KW-0378">Hydrolase</keyword>
<dbReference type="AlphaFoldDB" id="A0A6A6PBG3"/>
<evidence type="ECO:0000256" key="2">
    <source>
        <dbReference type="ARBA" id="ARBA00004609"/>
    </source>
</evidence>
<dbReference type="GO" id="GO:0004185">
    <property type="term" value="F:serine-type carboxypeptidase activity"/>
    <property type="evidence" value="ECO:0007669"/>
    <property type="project" value="UniProtKB-UniRule"/>
</dbReference>
<evidence type="ECO:0000256" key="1">
    <source>
        <dbReference type="ARBA" id="ARBA00001003"/>
    </source>
</evidence>
<evidence type="ECO:0000256" key="10">
    <source>
        <dbReference type="ARBA" id="ARBA00023026"/>
    </source>
</evidence>
<comment type="function">
    <text evidence="13">Extracellular serine carboxypeptidase that contributes to pathogenicity.</text>
</comment>
<evidence type="ECO:0000256" key="11">
    <source>
        <dbReference type="ARBA" id="ARBA00023180"/>
    </source>
</evidence>
<feature type="signal peptide" evidence="14">
    <location>
        <begin position="1"/>
        <end position="24"/>
    </location>
</feature>
<evidence type="ECO:0000313" key="15">
    <source>
        <dbReference type="EMBL" id="KAF2461314.1"/>
    </source>
</evidence>
<keyword evidence="5" id="KW-0336">GPI-anchor</keyword>
<evidence type="ECO:0000256" key="13">
    <source>
        <dbReference type="ARBA" id="ARBA00037356"/>
    </source>
</evidence>
<dbReference type="GO" id="GO:0005886">
    <property type="term" value="C:plasma membrane"/>
    <property type="evidence" value="ECO:0007669"/>
    <property type="project" value="UniProtKB-SubCell"/>
</dbReference>
<dbReference type="Pfam" id="PF00450">
    <property type="entry name" value="Peptidase_S10"/>
    <property type="match status" value="1"/>
</dbReference>
<evidence type="ECO:0000256" key="7">
    <source>
        <dbReference type="ARBA" id="ARBA00022670"/>
    </source>
</evidence>
<evidence type="ECO:0000256" key="3">
    <source>
        <dbReference type="ARBA" id="ARBA00009431"/>
    </source>
</evidence>
<evidence type="ECO:0000256" key="14">
    <source>
        <dbReference type="RuleBase" id="RU361156"/>
    </source>
</evidence>
<organism evidence="15 16">
    <name type="scientific">Lineolata rhizophorae</name>
    <dbReference type="NCBI Taxonomy" id="578093"/>
    <lineage>
        <taxon>Eukaryota</taxon>
        <taxon>Fungi</taxon>
        <taxon>Dikarya</taxon>
        <taxon>Ascomycota</taxon>
        <taxon>Pezizomycotina</taxon>
        <taxon>Dothideomycetes</taxon>
        <taxon>Dothideomycetes incertae sedis</taxon>
        <taxon>Lineolatales</taxon>
        <taxon>Lineolataceae</taxon>
        <taxon>Lineolata</taxon>
    </lineage>
</organism>
<dbReference type="PROSITE" id="PS00560">
    <property type="entry name" value="CARBOXYPEPT_SER_HIS"/>
    <property type="match status" value="1"/>
</dbReference>
<evidence type="ECO:0000313" key="16">
    <source>
        <dbReference type="Proteomes" id="UP000799766"/>
    </source>
</evidence>
<keyword evidence="5" id="KW-0472">Membrane</keyword>
<comment type="subcellular location">
    <subcellularLocation>
        <location evidence="2">Cell membrane</location>
        <topology evidence="2">Lipid-anchor</topology>
        <topology evidence="2">GPI-anchor</topology>
    </subcellularLocation>
</comment>
<feature type="chain" id="PRO_5025714344" description="Carboxypeptidase" evidence="14">
    <location>
        <begin position="25"/>
        <end position="647"/>
    </location>
</feature>
<evidence type="ECO:0000256" key="5">
    <source>
        <dbReference type="ARBA" id="ARBA00022622"/>
    </source>
</evidence>
<keyword evidence="7 14" id="KW-0645">Protease</keyword>
<dbReference type="GO" id="GO:0000324">
    <property type="term" value="C:fungal-type vacuole"/>
    <property type="evidence" value="ECO:0007669"/>
    <property type="project" value="TreeGrafter"/>
</dbReference>
<keyword evidence="10" id="KW-0843">Virulence</keyword>
<dbReference type="Proteomes" id="UP000799766">
    <property type="component" value="Unassembled WGS sequence"/>
</dbReference>
<dbReference type="GO" id="GO:0006508">
    <property type="term" value="P:proteolysis"/>
    <property type="evidence" value="ECO:0007669"/>
    <property type="project" value="UniProtKB-KW"/>
</dbReference>
<dbReference type="InterPro" id="IPR018202">
    <property type="entry name" value="Ser_caboxypep_ser_AS"/>
</dbReference>
<reference evidence="15" key="1">
    <citation type="journal article" date="2020" name="Stud. Mycol.">
        <title>101 Dothideomycetes genomes: a test case for predicting lifestyles and emergence of pathogens.</title>
        <authorList>
            <person name="Haridas S."/>
            <person name="Albert R."/>
            <person name="Binder M."/>
            <person name="Bloem J."/>
            <person name="Labutti K."/>
            <person name="Salamov A."/>
            <person name="Andreopoulos B."/>
            <person name="Baker S."/>
            <person name="Barry K."/>
            <person name="Bills G."/>
            <person name="Bluhm B."/>
            <person name="Cannon C."/>
            <person name="Castanera R."/>
            <person name="Culley D."/>
            <person name="Daum C."/>
            <person name="Ezra D."/>
            <person name="Gonzalez J."/>
            <person name="Henrissat B."/>
            <person name="Kuo A."/>
            <person name="Liang C."/>
            <person name="Lipzen A."/>
            <person name="Lutzoni F."/>
            <person name="Magnuson J."/>
            <person name="Mondo S."/>
            <person name="Nolan M."/>
            <person name="Ohm R."/>
            <person name="Pangilinan J."/>
            <person name="Park H.-J."/>
            <person name="Ramirez L."/>
            <person name="Alfaro M."/>
            <person name="Sun H."/>
            <person name="Tritt A."/>
            <person name="Yoshinaga Y."/>
            <person name="Zwiers L.-H."/>
            <person name="Turgeon B."/>
            <person name="Goodwin S."/>
            <person name="Spatafora J."/>
            <person name="Crous P."/>
            <person name="Grigoriev I."/>
        </authorList>
    </citation>
    <scope>NUCLEOTIDE SEQUENCE</scope>
    <source>
        <strain evidence="15">ATCC 16933</strain>
    </source>
</reference>
<keyword evidence="6 14" id="KW-0121">Carboxypeptidase</keyword>
<dbReference type="OrthoDB" id="443318at2759"/>
<dbReference type="PRINTS" id="PR00724">
    <property type="entry name" value="CRBOXYPTASEC"/>
</dbReference>
<proteinExistence type="inferred from homology"/>
<dbReference type="PROSITE" id="PS00131">
    <property type="entry name" value="CARBOXYPEPT_SER_SER"/>
    <property type="match status" value="1"/>
</dbReference>
<dbReference type="EC" id="3.4.16.-" evidence="14"/>
<dbReference type="InterPro" id="IPR001563">
    <property type="entry name" value="Peptidase_S10"/>
</dbReference>
<accession>A0A6A6PBG3</accession>
<keyword evidence="12" id="KW-0449">Lipoprotein</keyword>
<keyword evidence="8 14" id="KW-0732">Signal</keyword>
<dbReference type="PANTHER" id="PTHR11802">
    <property type="entry name" value="SERINE PROTEASE FAMILY S10 SERINE CARBOXYPEPTIDASE"/>
    <property type="match status" value="1"/>
</dbReference>
<comment type="similarity">
    <text evidence="3 14">Belongs to the peptidase S10 family.</text>
</comment>
<evidence type="ECO:0000256" key="6">
    <source>
        <dbReference type="ARBA" id="ARBA00022645"/>
    </source>
</evidence>
<protein>
    <recommendedName>
        <fullName evidence="14">Carboxypeptidase</fullName>
        <ecNumber evidence="14">3.4.16.-</ecNumber>
    </recommendedName>
</protein>
<keyword evidence="16" id="KW-1185">Reference proteome</keyword>
<dbReference type="EMBL" id="MU001671">
    <property type="protein sequence ID" value="KAF2461314.1"/>
    <property type="molecule type" value="Genomic_DNA"/>
</dbReference>
<dbReference type="SUPFAM" id="SSF53474">
    <property type="entry name" value="alpha/beta-Hydrolases"/>
    <property type="match status" value="1"/>
</dbReference>
<sequence length="647" mass="71803">MSAKFPTIATALVAAAGLVEFAQAQFPPTPEDVTVLHSQFDEDITISFKETNICETTEGVRSYAGYVHLPNGTVDDLGVEQDYAINTFFWFFESRNDPQNAPLSLWMNGGPGSSSMLGLMRENGPCFVNSDSNSTYLNDWSWNNEVNMLYLDQPVQVGFSYDTLVNITREIGGNTTVVDFDEMEIPEQNNTFYVGTGPSHDGNFTTQGTSNSARALWHFAQVWFQEFPHYRPNDDRISISTESYGGRYGPAFAAFFQEQNEKILNGTWTDVGEQYVIDLDTLLIINGCIDRQVQWPGYPEMAFNNTYGIQVINETVYNASLDAYYGEGGCHDQIAHCRELAREFDPTNQGVNDTVNEICDDAEMFCVENIRNPYLQYSERNYYDISAINPAAFPVPFYQGFLNQPHVQQALGTPVNWTQSNGDVGDTFRAIGDYPRPGWLGDLAYLLDSGIKVTLVYGDRDYACNWFGGERVSLAIPHAQSDAFAAAGYADIQVNDSYVGGLVRQHGNLSFSRVFQAGHEVPAYQPETAYRIFMRALFNRDIATGEVDTAAGGVSTGGGGNGTFYSSEGPDDTLDTTNDVIPMPAPTCYILDDDQCTEEQWEAVEAGDVLVRDWIVVDANTTHLHDDSYGDRVRCAGEYHGDRCGEA</sequence>
<evidence type="ECO:0000256" key="8">
    <source>
        <dbReference type="ARBA" id="ARBA00022729"/>
    </source>
</evidence>
<dbReference type="InterPro" id="IPR033124">
    <property type="entry name" value="Ser_caboxypep_his_AS"/>
</dbReference>